<dbReference type="PROSITE" id="PS51257">
    <property type="entry name" value="PROKAR_LIPOPROTEIN"/>
    <property type="match status" value="1"/>
</dbReference>
<sequence>MKIDILAIGLLAMLAGCGETDPNAPGSQEPVPAPEVDADPTPQTGTGGQQQTDTPDATTNSAPAAD</sequence>
<proteinExistence type="predicted"/>
<feature type="region of interest" description="Disordered" evidence="1">
    <location>
        <begin position="17"/>
        <end position="66"/>
    </location>
</feature>
<reference evidence="2" key="1">
    <citation type="submission" date="2024-06" db="EMBL/GenBank/DDBJ databases">
        <title>Mesorhizobium karijinii sp. nov., a symbiont of the iconic Swainsona formosa from arid Australia.</title>
        <authorList>
            <person name="Hill Y.J."/>
            <person name="Watkin E.L.J."/>
            <person name="O'Hara G.W."/>
            <person name="Terpolilli J."/>
            <person name="Tye M.L."/>
            <person name="Kohlmeier M.G."/>
        </authorList>
    </citation>
    <scope>NUCLEOTIDE SEQUENCE</scope>
    <source>
        <strain evidence="2">WSM2240</strain>
    </source>
</reference>
<evidence type="ECO:0000256" key="1">
    <source>
        <dbReference type="SAM" id="MobiDB-lite"/>
    </source>
</evidence>
<dbReference type="RefSeq" id="WP_353643690.1">
    <property type="nucleotide sequence ID" value="NZ_CP159253.1"/>
</dbReference>
<gene>
    <name evidence="2" type="ORF">ABVK50_26820</name>
</gene>
<organism evidence="2">
    <name type="scientific">Mesorhizobium sp. WSM2240</name>
    <dbReference type="NCBI Taxonomy" id="3228851"/>
    <lineage>
        <taxon>Bacteria</taxon>
        <taxon>Pseudomonadati</taxon>
        <taxon>Pseudomonadota</taxon>
        <taxon>Alphaproteobacteria</taxon>
        <taxon>Hyphomicrobiales</taxon>
        <taxon>Phyllobacteriaceae</taxon>
        <taxon>Mesorhizobium</taxon>
    </lineage>
</organism>
<dbReference type="AlphaFoldDB" id="A0AAU8CPL8"/>
<dbReference type="EMBL" id="CP159253">
    <property type="protein sequence ID" value="XCG48782.1"/>
    <property type="molecule type" value="Genomic_DNA"/>
</dbReference>
<name>A0AAU8CPL8_9HYPH</name>
<accession>A0AAU8CPL8</accession>
<protein>
    <submittedName>
        <fullName evidence="2">Uncharacterized protein</fullName>
    </submittedName>
</protein>
<feature type="compositionally biased region" description="Low complexity" evidence="1">
    <location>
        <begin position="39"/>
        <end position="59"/>
    </location>
</feature>
<evidence type="ECO:0000313" key="2">
    <source>
        <dbReference type="EMBL" id="XCG48782.1"/>
    </source>
</evidence>